<reference evidence="7 8" key="1">
    <citation type="submission" date="2018-06" db="EMBL/GenBank/DDBJ databases">
        <authorList>
            <consortium name="Pathogen Informatics"/>
            <person name="Doyle S."/>
        </authorList>
    </citation>
    <scope>NUCLEOTIDE SEQUENCE [LARGE SCALE GENOMIC DNA]</scope>
    <source>
        <strain evidence="7 8">NCTC10723</strain>
    </source>
</reference>
<evidence type="ECO:0000256" key="5">
    <source>
        <dbReference type="ARBA" id="ARBA00023136"/>
    </source>
</evidence>
<sequence>MNTELIIKLLLIVGIGAGIGWITNYVAIKMLFRPYKEINLGLFKLQGLLPKRKHEIGENIAEVIQTELVSLQEILKSLDGSKLEEKMSEIIDGILEEKLQSEITKNFPMLAMFLSNDMLDKIKKIIKNSILEKRENIVFMFSNYLEKNVDFKGIIVKNVDSFSLEKLEEVTYSLAKKEFKHIEVVGAILGAIIGFIQFIIGMMM</sequence>
<accession>A0A377GVU0</accession>
<keyword evidence="5 6" id="KW-0472">Membrane</keyword>
<dbReference type="Pfam" id="PF04286">
    <property type="entry name" value="DUF445"/>
    <property type="match status" value="1"/>
</dbReference>
<protein>
    <submittedName>
        <fullName evidence="7">Protein of uncharacterized function (DUF445)</fullName>
    </submittedName>
</protein>
<evidence type="ECO:0000256" key="2">
    <source>
        <dbReference type="ARBA" id="ARBA00008053"/>
    </source>
</evidence>
<dbReference type="Proteomes" id="UP000255328">
    <property type="component" value="Unassembled WGS sequence"/>
</dbReference>
<dbReference type="AlphaFoldDB" id="A0A377GVU0"/>
<evidence type="ECO:0000313" key="7">
    <source>
        <dbReference type="EMBL" id="STO30872.1"/>
    </source>
</evidence>
<comment type="similarity">
    <text evidence="2">Belongs to the UPF0754 family.</text>
</comment>
<keyword evidence="3 6" id="KW-0812">Transmembrane</keyword>
<evidence type="ECO:0000313" key="8">
    <source>
        <dbReference type="Proteomes" id="UP000255328"/>
    </source>
</evidence>
<dbReference type="EMBL" id="UGGU01000003">
    <property type="protein sequence ID" value="STO30872.1"/>
    <property type="molecule type" value="Genomic_DNA"/>
</dbReference>
<gene>
    <name evidence="7" type="ORF">NCTC10723_00302</name>
</gene>
<keyword evidence="8" id="KW-1185">Reference proteome</keyword>
<evidence type="ECO:0000256" key="6">
    <source>
        <dbReference type="SAM" id="Phobius"/>
    </source>
</evidence>
<organism evidence="7 8">
    <name type="scientific">Fusobacterium necrogenes</name>
    <dbReference type="NCBI Taxonomy" id="858"/>
    <lineage>
        <taxon>Bacteria</taxon>
        <taxon>Fusobacteriati</taxon>
        <taxon>Fusobacteriota</taxon>
        <taxon>Fusobacteriia</taxon>
        <taxon>Fusobacteriales</taxon>
        <taxon>Fusobacteriaceae</taxon>
        <taxon>Fusobacterium</taxon>
    </lineage>
</organism>
<feature type="transmembrane region" description="Helical" evidence="6">
    <location>
        <begin position="184"/>
        <end position="203"/>
    </location>
</feature>
<evidence type="ECO:0000256" key="4">
    <source>
        <dbReference type="ARBA" id="ARBA00022989"/>
    </source>
</evidence>
<name>A0A377GVU0_9FUSO</name>
<comment type="subcellular location">
    <subcellularLocation>
        <location evidence="1">Endomembrane system</location>
    </subcellularLocation>
</comment>
<dbReference type="PANTHER" id="PTHR35791">
    <property type="entry name" value="UPF0754 MEMBRANE PROTEIN YHEB"/>
    <property type="match status" value="1"/>
</dbReference>
<evidence type="ECO:0000256" key="1">
    <source>
        <dbReference type="ARBA" id="ARBA00004308"/>
    </source>
</evidence>
<proteinExistence type="inferred from homology"/>
<keyword evidence="4 6" id="KW-1133">Transmembrane helix</keyword>
<evidence type="ECO:0000256" key="3">
    <source>
        <dbReference type="ARBA" id="ARBA00022692"/>
    </source>
</evidence>
<dbReference type="PANTHER" id="PTHR35791:SF1">
    <property type="entry name" value="UPF0754 MEMBRANE PROTEIN YHEB"/>
    <property type="match status" value="1"/>
</dbReference>
<dbReference type="GO" id="GO:0012505">
    <property type="term" value="C:endomembrane system"/>
    <property type="evidence" value="ECO:0007669"/>
    <property type="project" value="UniProtKB-SubCell"/>
</dbReference>
<feature type="transmembrane region" description="Helical" evidence="6">
    <location>
        <begin position="6"/>
        <end position="28"/>
    </location>
</feature>
<dbReference type="InterPro" id="IPR007383">
    <property type="entry name" value="DUF445"/>
</dbReference>